<dbReference type="InterPro" id="IPR022867">
    <property type="entry name" value="MsrP"/>
</dbReference>
<sequence>MLIKKPSDIRSSEITPESVYRRRRELLKAMLAGGALMAAGPARALERYELPDEAKRYPGPEWLQEKLRAASKGQPINGEDLTPYRHVTGHNNFYEFGLAKEDPKAKAQGLKTDPWKVEVSGECSKPGSYNLEDLLKPHELEERIYRLRCVEAWSMVIPWVGVPLHKLISRLEPTGNAKFVEFTTLHDPDQMPGQKSFFSTLNWPYSEGLRMDEAMHPLTLMAVGVYGDALPPQNGAPFRLVVPWKYGFKSIKSIVSIRFTEQMPRATWNETAPSEYGFYANVNPEVDHPRWSQATERRLPSSLFNPNQIDTRMFNGYADQVAHLYQGMDLRKWY</sequence>
<comment type="catalytic activity">
    <reaction evidence="5">
        <text>L-methionyl-[protein] + a quinone + H2O = L-methionyl-(S)-S-oxide-[protein] + a quinol</text>
        <dbReference type="Rhea" id="RHEA:51292"/>
        <dbReference type="Rhea" id="RHEA-COMP:12313"/>
        <dbReference type="Rhea" id="RHEA-COMP:12315"/>
        <dbReference type="ChEBI" id="CHEBI:15377"/>
        <dbReference type="ChEBI" id="CHEBI:16044"/>
        <dbReference type="ChEBI" id="CHEBI:24646"/>
        <dbReference type="ChEBI" id="CHEBI:44120"/>
        <dbReference type="ChEBI" id="CHEBI:132124"/>
    </reaction>
</comment>
<gene>
    <name evidence="5" type="primary">msrP</name>
    <name evidence="7" type="ORF">CLV83_4449</name>
</gene>
<dbReference type="InterPro" id="IPR036374">
    <property type="entry name" value="OxRdtase_Mopterin-bd_sf"/>
</dbReference>
<comment type="caution">
    <text evidence="7">The sequence shown here is derived from an EMBL/GenBank/DDBJ whole genome shotgun (WGS) entry which is preliminary data.</text>
</comment>
<feature type="binding site" evidence="5">
    <location>
        <begin position="250"/>
        <end position="252"/>
    </location>
    <ligand>
        <name>Mo-molybdopterin</name>
        <dbReference type="ChEBI" id="CHEBI:71302"/>
    </ligand>
</feature>
<evidence type="ECO:0000256" key="2">
    <source>
        <dbReference type="ARBA" id="ARBA00022723"/>
    </source>
</evidence>
<comment type="cofactor">
    <cofactor evidence="5">
        <name>Mo-molybdopterin</name>
        <dbReference type="ChEBI" id="CHEBI:71302"/>
    </cofactor>
    <text evidence="5">Binds 1 Mo-molybdopterin (Mo-MPT) cofactor per subunit.</text>
</comment>
<organism evidence="7 8">
    <name type="scientific">Marinobacterium mangrovicola</name>
    <dbReference type="NCBI Taxonomy" id="1476959"/>
    <lineage>
        <taxon>Bacteria</taxon>
        <taxon>Pseudomonadati</taxon>
        <taxon>Pseudomonadota</taxon>
        <taxon>Gammaproteobacteria</taxon>
        <taxon>Oceanospirillales</taxon>
        <taxon>Oceanospirillaceae</taxon>
        <taxon>Marinobacterium</taxon>
    </lineage>
</organism>
<evidence type="ECO:0000313" key="8">
    <source>
        <dbReference type="Proteomes" id="UP000294546"/>
    </source>
</evidence>
<keyword evidence="1 5" id="KW-0500">Molybdenum</keyword>
<comment type="similarity">
    <text evidence="5">Belongs to the MsrP family.</text>
</comment>
<dbReference type="NCBIfam" id="NF003767">
    <property type="entry name" value="PRK05363.1"/>
    <property type="match status" value="1"/>
</dbReference>
<evidence type="ECO:0000256" key="3">
    <source>
        <dbReference type="ARBA" id="ARBA00022729"/>
    </source>
</evidence>
<keyword evidence="2 5" id="KW-0479">Metal-binding</keyword>
<feature type="domain" description="Oxidoreductase molybdopterin-binding" evidence="6">
    <location>
        <begin position="111"/>
        <end position="268"/>
    </location>
</feature>
<dbReference type="GO" id="GO:0016672">
    <property type="term" value="F:oxidoreductase activity, acting on a sulfur group of donors, quinone or similar compound as acceptor"/>
    <property type="evidence" value="ECO:0007669"/>
    <property type="project" value="UniProtKB-UniRule"/>
</dbReference>
<feature type="binding site" evidence="5">
    <location>
        <position position="184"/>
    </location>
    <ligand>
        <name>Mo-molybdopterin</name>
        <dbReference type="ChEBI" id="CHEBI:71302"/>
    </ligand>
</feature>
<comment type="subunit">
    <text evidence="5">Heterodimer of a catalytic subunit (MsrP) and a heme-binding subunit (MsrQ).</text>
</comment>
<dbReference type="EC" id="1.8.5.-" evidence="5"/>
<dbReference type="RefSeq" id="WP_132298007.1">
    <property type="nucleotide sequence ID" value="NZ_SMFU01000015.1"/>
</dbReference>
<dbReference type="InterPro" id="IPR006311">
    <property type="entry name" value="TAT_signal"/>
</dbReference>
<keyword evidence="8" id="KW-1185">Reference proteome</keyword>
<dbReference type="AlphaFoldDB" id="A0A4R1G2V0"/>
<dbReference type="GO" id="GO:0043546">
    <property type="term" value="F:molybdopterin cofactor binding"/>
    <property type="evidence" value="ECO:0007669"/>
    <property type="project" value="UniProtKB-UniRule"/>
</dbReference>
<evidence type="ECO:0000313" key="7">
    <source>
        <dbReference type="EMBL" id="TCK02267.1"/>
    </source>
</evidence>
<name>A0A4R1G2V0_9GAMM</name>
<dbReference type="InterPro" id="IPR000572">
    <property type="entry name" value="OxRdtase_Mopterin-bd_dom"/>
</dbReference>
<dbReference type="PANTHER" id="PTHR43032">
    <property type="entry name" value="PROTEIN-METHIONINE-SULFOXIDE REDUCTASE"/>
    <property type="match status" value="1"/>
</dbReference>
<feature type="binding site" evidence="5">
    <location>
        <position position="149"/>
    </location>
    <ligand>
        <name>Mo-molybdopterin</name>
        <dbReference type="ChEBI" id="CHEBI:71302"/>
    </ligand>
    <ligandPart>
        <name>Mo</name>
        <dbReference type="ChEBI" id="CHEBI:28685"/>
    </ligandPart>
</feature>
<feature type="binding site" evidence="5">
    <location>
        <position position="234"/>
    </location>
    <ligand>
        <name>Mo-molybdopterin</name>
        <dbReference type="ChEBI" id="CHEBI:71302"/>
    </ligand>
</feature>
<proteinExistence type="inferred from homology"/>
<keyword evidence="3 5" id="KW-0732">Signal</keyword>
<dbReference type="SUPFAM" id="SSF56524">
    <property type="entry name" value="Oxidoreductase molybdopterin-binding domain"/>
    <property type="match status" value="1"/>
</dbReference>
<evidence type="ECO:0000259" key="6">
    <source>
        <dbReference type="Pfam" id="PF00174"/>
    </source>
</evidence>
<evidence type="ECO:0000256" key="5">
    <source>
        <dbReference type="HAMAP-Rule" id="MF_01206"/>
    </source>
</evidence>
<reference evidence="7 8" key="1">
    <citation type="submission" date="2019-03" db="EMBL/GenBank/DDBJ databases">
        <title>Genomic Encyclopedia of Archaeal and Bacterial Type Strains, Phase II (KMG-II): from individual species to whole genera.</title>
        <authorList>
            <person name="Goeker M."/>
        </authorList>
    </citation>
    <scope>NUCLEOTIDE SEQUENCE [LARGE SCALE GENOMIC DNA]</scope>
    <source>
        <strain evidence="7 8">DSM 27697</strain>
    </source>
</reference>
<dbReference type="Proteomes" id="UP000294546">
    <property type="component" value="Unassembled WGS sequence"/>
</dbReference>
<dbReference type="Gene3D" id="3.90.420.10">
    <property type="entry name" value="Oxidoreductase, molybdopterin-binding domain"/>
    <property type="match status" value="1"/>
</dbReference>
<dbReference type="GO" id="GO:0046872">
    <property type="term" value="F:metal ion binding"/>
    <property type="evidence" value="ECO:0007669"/>
    <property type="project" value="UniProtKB-KW"/>
</dbReference>
<keyword evidence="4 5" id="KW-0560">Oxidoreductase</keyword>
<dbReference type="GO" id="GO:0030091">
    <property type="term" value="P:protein repair"/>
    <property type="evidence" value="ECO:0007669"/>
    <property type="project" value="UniProtKB-UniRule"/>
</dbReference>
<accession>A0A4R1G2V0</accession>
<feature type="binding site" evidence="5">
    <location>
        <position position="239"/>
    </location>
    <ligand>
        <name>Mo-molybdopterin</name>
        <dbReference type="ChEBI" id="CHEBI:71302"/>
    </ligand>
</feature>
<dbReference type="OrthoDB" id="9795587at2"/>
<dbReference type="HAMAP" id="MF_01206">
    <property type="entry name" value="MsrP"/>
    <property type="match status" value="1"/>
</dbReference>
<dbReference type="PANTHER" id="PTHR43032:SF3">
    <property type="entry name" value="PROTEIN-METHIONINE-SULFOXIDE REDUCTASE CATALYTIC SUBUNIT MSRP"/>
    <property type="match status" value="1"/>
</dbReference>
<evidence type="ECO:0000256" key="1">
    <source>
        <dbReference type="ARBA" id="ARBA00022505"/>
    </source>
</evidence>
<dbReference type="EMBL" id="SMFU01000015">
    <property type="protein sequence ID" value="TCK02267.1"/>
    <property type="molecule type" value="Genomic_DNA"/>
</dbReference>
<feature type="binding site" evidence="5">
    <location>
        <begin position="94"/>
        <end position="95"/>
    </location>
    <ligand>
        <name>Mo-molybdopterin</name>
        <dbReference type="ChEBI" id="CHEBI:71302"/>
    </ligand>
</feature>
<comment type="catalytic activity">
    <reaction evidence="5">
        <text>L-methionyl-[protein] + a quinone + H2O = L-methionyl-(R)-S-oxide-[protein] + a quinol</text>
        <dbReference type="Rhea" id="RHEA:51296"/>
        <dbReference type="Rhea" id="RHEA-COMP:12313"/>
        <dbReference type="Rhea" id="RHEA-COMP:12314"/>
        <dbReference type="ChEBI" id="CHEBI:15377"/>
        <dbReference type="ChEBI" id="CHEBI:16044"/>
        <dbReference type="ChEBI" id="CHEBI:24646"/>
        <dbReference type="ChEBI" id="CHEBI:45764"/>
        <dbReference type="ChEBI" id="CHEBI:132124"/>
    </reaction>
</comment>
<protein>
    <recommendedName>
        <fullName evidence="5">Protein-methionine-sulfoxide reductase catalytic subunit MsrP</fullName>
        <ecNumber evidence="5">1.8.5.-</ecNumber>
    </recommendedName>
</protein>
<comment type="PTM">
    <text evidence="5">Predicted to be exported by the Tat system. The position of the signal peptide cleavage has not been experimentally proven.</text>
</comment>
<dbReference type="PROSITE" id="PS51318">
    <property type="entry name" value="TAT"/>
    <property type="match status" value="1"/>
</dbReference>
<feature type="binding site" evidence="5">
    <location>
        <position position="91"/>
    </location>
    <ligand>
        <name>Mo-molybdopterin</name>
        <dbReference type="ChEBI" id="CHEBI:71302"/>
    </ligand>
</feature>
<comment type="function">
    <text evidence="5">Part of the MsrPQ system that repairs oxidized periplasmic proteins containing methionine sulfoxide residues (Met-O), using respiratory chain electrons. Thus protects these proteins from oxidative-stress damage caused by reactive species of oxygen and chlorine generated by the host defense mechanisms. MsrPQ is essential for the maintenance of envelope integrity under bleach stress, rescuing a wide series of structurally unrelated periplasmic proteins from methionine oxidation. The catalytic subunit MsrP is non-stereospecific, being able to reduce both (R-) and (S-) diastereoisomers of methionine sulfoxide.</text>
</comment>
<dbReference type="Pfam" id="PF00174">
    <property type="entry name" value="Oxidored_molyb"/>
    <property type="match status" value="1"/>
</dbReference>
<evidence type="ECO:0000256" key="4">
    <source>
        <dbReference type="ARBA" id="ARBA00023002"/>
    </source>
</evidence>